<dbReference type="EMBL" id="JBHLXH010000001">
    <property type="protein sequence ID" value="MFC0222357.1"/>
    <property type="molecule type" value="Genomic_DNA"/>
</dbReference>
<dbReference type="RefSeq" id="WP_378518010.1">
    <property type="nucleotide sequence ID" value="NZ_CBCSDI010000027.1"/>
</dbReference>
<evidence type="ECO:0008006" key="3">
    <source>
        <dbReference type="Google" id="ProtNLM"/>
    </source>
</evidence>
<sequence>MRPALHATAVRQHGIFTRAQALRSGYSEREVAALTRPDGEWAVVRLGVYCERSLLAPLGLSAKWLLKDHAAALSSRRPAILSHDSAARVLGIATLDTSTPASHLTLFGPRGSRTNSGLTRHRDLLPLCVERVDDVLTTSYARTAIDIARWHGYRHGTVAIDAVRRLGVPRSDLEAELARMRHHPHIARARVALADSDPGAESVLETLGRELVASLDIGDVDTQFAVRIAGDRVVWCDIRVGCHFFECEGRLKLVPVARGGVAQESPEDVVWKQQARRTDVCAEGFGMSRIVWADCFEPGWERARERLLREYAVTVARFGRTPTPEQLEFAANHPRRRATTLWTSEFCAAA</sequence>
<evidence type="ECO:0000313" key="2">
    <source>
        <dbReference type="Proteomes" id="UP001589698"/>
    </source>
</evidence>
<comment type="caution">
    <text evidence="1">The sequence shown here is derived from an EMBL/GenBank/DDBJ whole genome shotgun (WGS) entry which is preliminary data.</text>
</comment>
<gene>
    <name evidence="1" type="ORF">ACFFJG_07690</name>
</gene>
<accession>A0ABV6E064</accession>
<keyword evidence="2" id="KW-1185">Reference proteome</keyword>
<protein>
    <recommendedName>
        <fullName evidence="3">Type IV toxin-antitoxin system AbiEi family antitoxin domain-containing protein</fullName>
    </recommendedName>
</protein>
<evidence type="ECO:0000313" key="1">
    <source>
        <dbReference type="EMBL" id="MFC0222357.1"/>
    </source>
</evidence>
<organism evidence="1 2">
    <name type="scientific">Nocardioides zeicaulis</name>
    <dbReference type="NCBI Taxonomy" id="1776857"/>
    <lineage>
        <taxon>Bacteria</taxon>
        <taxon>Bacillati</taxon>
        <taxon>Actinomycetota</taxon>
        <taxon>Actinomycetes</taxon>
        <taxon>Propionibacteriales</taxon>
        <taxon>Nocardioidaceae</taxon>
        <taxon>Nocardioides</taxon>
    </lineage>
</organism>
<dbReference type="Proteomes" id="UP001589698">
    <property type="component" value="Unassembled WGS sequence"/>
</dbReference>
<reference evidence="1 2" key="1">
    <citation type="submission" date="2024-09" db="EMBL/GenBank/DDBJ databases">
        <authorList>
            <person name="Sun Q."/>
            <person name="Mori K."/>
        </authorList>
    </citation>
    <scope>NUCLEOTIDE SEQUENCE [LARGE SCALE GENOMIC DNA]</scope>
    <source>
        <strain evidence="1 2">CCM 8654</strain>
    </source>
</reference>
<proteinExistence type="predicted"/>
<name>A0ABV6E064_9ACTN</name>